<evidence type="ECO:0000313" key="5">
    <source>
        <dbReference type="Proteomes" id="UP000266841"/>
    </source>
</evidence>
<dbReference type="Gene3D" id="3.30.900.10">
    <property type="entry name" value="HORMA domain"/>
    <property type="match status" value="1"/>
</dbReference>
<dbReference type="AlphaFoldDB" id="K0TJ25"/>
<feature type="compositionally biased region" description="Polar residues" evidence="2">
    <location>
        <begin position="626"/>
        <end position="657"/>
    </location>
</feature>
<dbReference type="InterPro" id="IPR040182">
    <property type="entry name" value="ATG13"/>
</dbReference>
<evidence type="ECO:0000256" key="1">
    <source>
        <dbReference type="ARBA" id="ARBA00023006"/>
    </source>
</evidence>
<dbReference type="OMA" id="YGYNGSQ"/>
<feature type="compositionally biased region" description="Polar residues" evidence="2">
    <location>
        <begin position="716"/>
        <end position="754"/>
    </location>
</feature>
<dbReference type="PANTHER" id="PTHR13430:SF4">
    <property type="entry name" value="AUTOPHAGY-RELATED PROTEIN 13"/>
    <property type="match status" value="1"/>
</dbReference>
<comment type="caution">
    <text evidence="4">The sequence shown here is derived from an EMBL/GenBank/DDBJ whole genome shotgun (WGS) entry which is preliminary data.</text>
</comment>
<dbReference type="GO" id="GO:1990316">
    <property type="term" value="C:Atg1/ULK1 kinase complex"/>
    <property type="evidence" value="ECO:0007669"/>
    <property type="project" value="InterPro"/>
</dbReference>
<gene>
    <name evidence="4" type="ORF">THAOC_08050</name>
</gene>
<dbReference type="InterPro" id="IPR036570">
    <property type="entry name" value="HORMA_dom_sf"/>
</dbReference>
<feature type="compositionally biased region" description="Low complexity" evidence="2">
    <location>
        <begin position="664"/>
        <end position="676"/>
    </location>
</feature>
<evidence type="ECO:0000259" key="3">
    <source>
        <dbReference type="Pfam" id="PF10033"/>
    </source>
</evidence>
<dbReference type="EMBL" id="AGNL01008351">
    <property type="protein sequence ID" value="EJK70577.1"/>
    <property type="molecule type" value="Genomic_DNA"/>
</dbReference>
<dbReference type="eggNOG" id="ENOG502SCTK">
    <property type="taxonomic scope" value="Eukaryota"/>
</dbReference>
<dbReference type="GO" id="GO:0005829">
    <property type="term" value="C:cytosol"/>
    <property type="evidence" value="ECO:0007669"/>
    <property type="project" value="TreeGrafter"/>
</dbReference>
<dbReference type="OrthoDB" id="70161at2759"/>
<name>K0TJ25_THAOC</name>
<dbReference type="Proteomes" id="UP000266841">
    <property type="component" value="Unassembled WGS sequence"/>
</dbReference>
<feature type="compositionally biased region" description="Basic and acidic residues" evidence="2">
    <location>
        <begin position="822"/>
        <end position="835"/>
    </location>
</feature>
<proteinExistence type="predicted"/>
<feature type="region of interest" description="Disordered" evidence="2">
    <location>
        <begin position="822"/>
        <end position="841"/>
    </location>
</feature>
<accession>K0TJ25</accession>
<feature type="domain" description="Autophagy-related protein 13 N-terminal" evidence="3">
    <location>
        <begin position="141"/>
        <end position="363"/>
    </location>
</feature>
<organism evidence="4 5">
    <name type="scientific">Thalassiosira oceanica</name>
    <name type="common">Marine diatom</name>
    <dbReference type="NCBI Taxonomy" id="159749"/>
    <lineage>
        <taxon>Eukaryota</taxon>
        <taxon>Sar</taxon>
        <taxon>Stramenopiles</taxon>
        <taxon>Ochrophyta</taxon>
        <taxon>Bacillariophyta</taxon>
        <taxon>Coscinodiscophyceae</taxon>
        <taxon>Thalassiosirophycidae</taxon>
        <taxon>Thalassiosirales</taxon>
        <taxon>Thalassiosiraceae</taxon>
        <taxon>Thalassiosira</taxon>
    </lineage>
</organism>
<dbReference type="GO" id="GO:0000407">
    <property type="term" value="C:phagophore assembly site"/>
    <property type="evidence" value="ECO:0007669"/>
    <property type="project" value="TreeGrafter"/>
</dbReference>
<dbReference type="Pfam" id="PF10033">
    <property type="entry name" value="ATG13"/>
    <property type="match status" value="1"/>
</dbReference>
<dbReference type="PANTHER" id="PTHR13430">
    <property type="match status" value="1"/>
</dbReference>
<dbReference type="GO" id="GO:0034497">
    <property type="term" value="P:protein localization to phagophore assembly site"/>
    <property type="evidence" value="ECO:0007669"/>
    <property type="project" value="TreeGrafter"/>
</dbReference>
<dbReference type="GO" id="GO:0000423">
    <property type="term" value="P:mitophagy"/>
    <property type="evidence" value="ECO:0007669"/>
    <property type="project" value="TreeGrafter"/>
</dbReference>
<feature type="region of interest" description="Disordered" evidence="2">
    <location>
        <begin position="1"/>
        <end position="64"/>
    </location>
</feature>
<feature type="region of interest" description="Disordered" evidence="2">
    <location>
        <begin position="707"/>
        <end position="785"/>
    </location>
</feature>
<dbReference type="GO" id="GO:0034727">
    <property type="term" value="P:piecemeal microautophagy of the nucleus"/>
    <property type="evidence" value="ECO:0007669"/>
    <property type="project" value="TreeGrafter"/>
</dbReference>
<keyword evidence="5" id="KW-1185">Reference proteome</keyword>
<feature type="compositionally biased region" description="Low complexity" evidence="2">
    <location>
        <begin position="27"/>
        <end position="38"/>
    </location>
</feature>
<feature type="region of interest" description="Disordered" evidence="2">
    <location>
        <begin position="626"/>
        <end position="683"/>
    </location>
</feature>
<protein>
    <recommendedName>
        <fullName evidence="3">Autophagy-related protein 13 N-terminal domain-containing protein</fullName>
    </recommendedName>
</protein>
<sequence length="861" mass="93030">MNHPLAQHQHENDWSDVTAAQSGGGISSHQQYQHYRSSGLGPQHAPRDSFYGRGGPQQIHHSNSMPYRSSAAYSTSVVNGPKKNCERVVYEAVAKACEIAVLSRCTHLQEGSGSPRGMSDCQLGHVSVANRGRAYGMPTQTGTATSGRFQIEVDELPEIRSITSSWNAESPAYNSVHVPLRLDIYYEEPALGDAHGGPSGSAQQQTQPQKELLEKWCIDYIPSNHSVAGSPFSSPSSSRVMTGAVVGSASDVNSNQVISPLRQVCKRIVVLLRSLHCLTRILPAYRLRCLLQSNIEREAAALNVGMRHNQQFSQIAKSWGRIGYHVCTDTTYEQALPSPSFCLQQFPSVSTPYGQLCLSVMYDARLNPNYLMEDLLNRRTRWMDNEMRQEASPLQHKPHHSPLESQPIPIDQRNALPEFPATIQETKHPTVARQFSSLPSMALRGPASLGGATGRSRAVSDFIIADYHSPRIKPKSPVFTPQATSPATKLNESKRVMSGLSLAMMNDETNVPSQEQSPRNLTPTCDVGMVPFGSPVTRAAFHSPPPLQYSEEQKVQQQARSTGASYGLFQAGGYGYGYNGSQLTFNGPSPMQQEIAGISTPPPPLGCRTLLRGNSLTANMGMLSLQPTMSSGAKTPPSTLYATMNKPGNSPLQQRASSEGVRASRSSQPQRHSSSSALLPPVTSLDILRQSPFSTVRKKQTVLIEDGQDGGVPLLDSSSIPKSVRGSSTTNELVISSLETSGSAEKNSAASTIQEGVPAATPQASPSVPLDASQAPPSPSRIGNHSLWANSTVKTETMTGITSTLAVSSLHQRCEERPRLKMFDSKTNDGGESRTADGIQSQLSQFRDFGASLMGNNSNDP</sequence>
<evidence type="ECO:0000313" key="4">
    <source>
        <dbReference type="EMBL" id="EJK70577.1"/>
    </source>
</evidence>
<reference evidence="4 5" key="1">
    <citation type="journal article" date="2012" name="Genome Biol.">
        <title>Genome and low-iron response of an oceanic diatom adapted to chronic iron limitation.</title>
        <authorList>
            <person name="Lommer M."/>
            <person name="Specht M."/>
            <person name="Roy A.S."/>
            <person name="Kraemer L."/>
            <person name="Andreson R."/>
            <person name="Gutowska M.A."/>
            <person name="Wolf J."/>
            <person name="Bergner S.V."/>
            <person name="Schilhabel M.B."/>
            <person name="Klostermeier U.C."/>
            <person name="Beiko R.G."/>
            <person name="Rosenstiel P."/>
            <person name="Hippler M."/>
            <person name="Laroche J."/>
        </authorList>
    </citation>
    <scope>NUCLEOTIDE SEQUENCE [LARGE SCALE GENOMIC DNA]</scope>
    <source>
        <strain evidence="4 5">CCMP1005</strain>
    </source>
</reference>
<evidence type="ECO:0000256" key="2">
    <source>
        <dbReference type="SAM" id="MobiDB-lite"/>
    </source>
</evidence>
<keyword evidence="1" id="KW-0072">Autophagy</keyword>
<dbReference type="InterPro" id="IPR018731">
    <property type="entry name" value="Atg13_N"/>
</dbReference>